<reference evidence="2" key="2">
    <citation type="journal article" date="2023" name="IMA Fungus">
        <title>Comparative genomic study of the Penicillium genus elucidates a diverse pangenome and 15 lateral gene transfer events.</title>
        <authorList>
            <person name="Petersen C."/>
            <person name="Sorensen T."/>
            <person name="Nielsen M.R."/>
            <person name="Sondergaard T.E."/>
            <person name="Sorensen J.L."/>
            <person name="Fitzpatrick D.A."/>
            <person name="Frisvad J.C."/>
            <person name="Nielsen K.L."/>
        </authorList>
    </citation>
    <scope>NUCLEOTIDE SEQUENCE</scope>
    <source>
        <strain evidence="2">IBT 21472</strain>
    </source>
</reference>
<gene>
    <name evidence="2" type="ORF">N7476_007402</name>
</gene>
<protein>
    <submittedName>
        <fullName evidence="2">Uncharacterized protein</fullName>
    </submittedName>
</protein>
<accession>A0A9W9U2W6</accession>
<feature type="chain" id="PRO_5040824147" evidence="1">
    <location>
        <begin position="24"/>
        <end position="251"/>
    </location>
</feature>
<sequence>MISLHSFLVPLFTGIPLNDCISAEVIEVCARTTIHHAKSFVEMIHAFFSAGGKTSDLPPFVGYCCFTTASVFASFLDQDVALSADLHSQVISCLVVLNDLQQYWVPLRRLFRQILGSVKGFISIHDIDEQRRALKQDPSSIICLGSDFSLDFSKYMHPNRSSNKLYSFSYISHDEEYEENLLVQDSEQLTPGSENILFTFETSNTGCDSFMQVSDFASDDFGFGADFMPGNGWEDEKFVESRIPTTSYPFL</sequence>
<evidence type="ECO:0000313" key="2">
    <source>
        <dbReference type="EMBL" id="KAJ5311542.1"/>
    </source>
</evidence>
<organism evidence="2 3">
    <name type="scientific">Penicillium atrosanguineum</name>
    <dbReference type="NCBI Taxonomy" id="1132637"/>
    <lineage>
        <taxon>Eukaryota</taxon>
        <taxon>Fungi</taxon>
        <taxon>Dikarya</taxon>
        <taxon>Ascomycota</taxon>
        <taxon>Pezizomycotina</taxon>
        <taxon>Eurotiomycetes</taxon>
        <taxon>Eurotiomycetidae</taxon>
        <taxon>Eurotiales</taxon>
        <taxon>Aspergillaceae</taxon>
        <taxon>Penicillium</taxon>
    </lineage>
</organism>
<comment type="caution">
    <text evidence="2">The sequence shown here is derived from an EMBL/GenBank/DDBJ whole genome shotgun (WGS) entry which is preliminary data.</text>
</comment>
<evidence type="ECO:0000256" key="1">
    <source>
        <dbReference type="SAM" id="SignalP"/>
    </source>
</evidence>
<feature type="signal peptide" evidence="1">
    <location>
        <begin position="1"/>
        <end position="23"/>
    </location>
</feature>
<dbReference type="AlphaFoldDB" id="A0A9W9U2W6"/>
<dbReference type="EMBL" id="JAPZBO010000007">
    <property type="protein sequence ID" value="KAJ5311542.1"/>
    <property type="molecule type" value="Genomic_DNA"/>
</dbReference>
<name>A0A9W9U2W6_9EURO</name>
<dbReference type="Proteomes" id="UP001147746">
    <property type="component" value="Unassembled WGS sequence"/>
</dbReference>
<keyword evidence="3" id="KW-1185">Reference proteome</keyword>
<evidence type="ECO:0000313" key="3">
    <source>
        <dbReference type="Proteomes" id="UP001147746"/>
    </source>
</evidence>
<dbReference type="OrthoDB" id="4366144at2759"/>
<proteinExistence type="predicted"/>
<keyword evidence="1" id="KW-0732">Signal</keyword>
<reference evidence="2" key="1">
    <citation type="submission" date="2022-12" db="EMBL/GenBank/DDBJ databases">
        <authorList>
            <person name="Petersen C."/>
        </authorList>
    </citation>
    <scope>NUCLEOTIDE SEQUENCE</scope>
    <source>
        <strain evidence="2">IBT 21472</strain>
    </source>
</reference>